<dbReference type="GO" id="GO:0016301">
    <property type="term" value="F:kinase activity"/>
    <property type="evidence" value="ECO:0007669"/>
    <property type="project" value="UniProtKB-KW"/>
</dbReference>
<name>A0ABZ1BM30_9FIRM</name>
<evidence type="ECO:0000259" key="4">
    <source>
        <dbReference type="Pfam" id="PF02782"/>
    </source>
</evidence>
<evidence type="ECO:0000256" key="3">
    <source>
        <dbReference type="ARBA" id="ARBA00022777"/>
    </source>
</evidence>
<dbReference type="InterPro" id="IPR018485">
    <property type="entry name" value="FGGY_C"/>
</dbReference>
<accession>A0ABZ1BM30</accession>
<evidence type="ECO:0000256" key="2">
    <source>
        <dbReference type="ARBA" id="ARBA00022679"/>
    </source>
</evidence>
<evidence type="ECO:0000313" key="6">
    <source>
        <dbReference type="Proteomes" id="UP001333102"/>
    </source>
</evidence>
<dbReference type="PANTHER" id="PTHR43095">
    <property type="entry name" value="SUGAR KINASE"/>
    <property type="match status" value="1"/>
</dbReference>
<proteinExistence type="inferred from homology"/>
<sequence length="242" mass="25393">MVTSVAGLHETLFGQMTFHPQAEPRALYCMGSHFTGGLAMAWLAQALAPSGVPGEAAVASAIPFEELEAEAASCPPGTEGVLWLPFLVGGGTPGFDPALAAAWLGLRSGHWRPHLVRSVMEGVAFNLRESVELLQQAAVPVETIRVGAGGLRSPLWRNIVAGVLGRPLQCVEVGDVSALGAALMAGVGAGWWPSLAEASRAAVRLGPIVEPPADWVAAHEPLFRSYRQAVRHEDAVHHANPT</sequence>
<comment type="similarity">
    <text evidence="1">Belongs to the FGGY kinase family.</text>
</comment>
<dbReference type="Gene3D" id="3.30.420.40">
    <property type="match status" value="1"/>
</dbReference>
<dbReference type="Proteomes" id="UP001333102">
    <property type="component" value="Chromosome"/>
</dbReference>
<dbReference type="EMBL" id="CP141614">
    <property type="protein sequence ID" value="WRP13739.1"/>
    <property type="molecule type" value="Genomic_DNA"/>
</dbReference>
<gene>
    <name evidence="5" type="ORF">VLY81_09840</name>
</gene>
<protein>
    <submittedName>
        <fullName evidence="5">FGGY-family carbohydrate kinase</fullName>
    </submittedName>
</protein>
<evidence type="ECO:0000313" key="5">
    <source>
        <dbReference type="EMBL" id="WRP13739.1"/>
    </source>
</evidence>
<dbReference type="InterPro" id="IPR018483">
    <property type="entry name" value="Carb_kinase_FGGY_CS"/>
</dbReference>
<keyword evidence="2" id="KW-0808">Transferase</keyword>
<keyword evidence="3 5" id="KW-0418">Kinase</keyword>
<reference evidence="6" key="1">
    <citation type="submission" date="2023-12" db="EMBL/GenBank/DDBJ databases">
        <title>Novel isolates from deep terrestrial aquifers shed light on the physiology and ecology of the class Limnochordia.</title>
        <authorList>
            <person name="Karnachuk O.V."/>
            <person name="Lukina A.P."/>
            <person name="Avakyan M.R."/>
            <person name="Kadnikov V."/>
            <person name="Begmatov S."/>
            <person name="Beletsky A.V."/>
            <person name="Mardanov A.V."/>
            <person name="Ravin N.V."/>
        </authorList>
    </citation>
    <scope>NUCLEOTIDE SEQUENCE [LARGE SCALE GENOMIC DNA]</scope>
    <source>
        <strain evidence="6">LN</strain>
    </source>
</reference>
<organism evidence="5 6">
    <name type="scientific">Geochorda subterranea</name>
    <dbReference type="NCBI Taxonomy" id="3109564"/>
    <lineage>
        <taxon>Bacteria</taxon>
        <taxon>Bacillati</taxon>
        <taxon>Bacillota</taxon>
        <taxon>Limnochordia</taxon>
        <taxon>Limnochordales</taxon>
        <taxon>Geochordaceae</taxon>
        <taxon>Geochorda</taxon>
    </lineage>
</organism>
<keyword evidence="6" id="KW-1185">Reference proteome</keyword>
<dbReference type="Pfam" id="PF02782">
    <property type="entry name" value="FGGY_C"/>
    <property type="match status" value="1"/>
</dbReference>
<dbReference type="PROSITE" id="PS00445">
    <property type="entry name" value="FGGY_KINASES_2"/>
    <property type="match status" value="1"/>
</dbReference>
<dbReference type="PANTHER" id="PTHR43095:SF5">
    <property type="entry name" value="XYLULOSE KINASE"/>
    <property type="match status" value="1"/>
</dbReference>
<dbReference type="InterPro" id="IPR050406">
    <property type="entry name" value="FGGY_Carb_Kinase"/>
</dbReference>
<dbReference type="InterPro" id="IPR043129">
    <property type="entry name" value="ATPase_NBD"/>
</dbReference>
<dbReference type="RefSeq" id="WP_324667983.1">
    <property type="nucleotide sequence ID" value="NZ_CP141614.1"/>
</dbReference>
<feature type="domain" description="Carbohydrate kinase FGGY C-terminal" evidence="4">
    <location>
        <begin position="18"/>
        <end position="188"/>
    </location>
</feature>
<evidence type="ECO:0000256" key="1">
    <source>
        <dbReference type="ARBA" id="ARBA00009156"/>
    </source>
</evidence>
<dbReference type="SUPFAM" id="SSF53067">
    <property type="entry name" value="Actin-like ATPase domain"/>
    <property type="match status" value="1"/>
</dbReference>